<dbReference type="PROSITE" id="PS50878">
    <property type="entry name" value="RT_POL"/>
    <property type="match status" value="1"/>
</dbReference>
<keyword evidence="2" id="KW-0472">Membrane</keyword>
<evidence type="ECO:0000259" key="3">
    <source>
        <dbReference type="PROSITE" id="PS50878"/>
    </source>
</evidence>
<feature type="compositionally biased region" description="Basic and acidic residues" evidence="1">
    <location>
        <begin position="1909"/>
        <end position="1920"/>
    </location>
</feature>
<feature type="compositionally biased region" description="Basic and acidic residues" evidence="1">
    <location>
        <begin position="2652"/>
        <end position="2666"/>
    </location>
</feature>
<sequence length="2666" mass="301085">MWQEVRHVQRLWRAKLRFRLRADIQDLVGTFKLMAEARQAHFVNADVLAGRGGRAAESYPLALAAAATGYLPPATARTWFRSLSRRAAVFCLRAGAVYLQALCGLNCLFHYLPALQELTRSFLKKLGPAFPWFQDPAHMQHGCVLAQAAAESHVKRSRKQSHFPPFETEVWSAVMIWALQGIDDAFSALERHFSDDRLRKRFEDLPRLPASRRHQKNLVILGGWDADTHRDDLLPERRELLEKIGVLERFQDIFTTGPRRGHAMGLVKWPPGQSDADLKKNLIKLVQEIRSSSMSSRSMPVGKTLWAALSKSKMERLRAGHAGKTKRLILESSQSERHAIDVEWGAGSVWMRGQLVASATRAPPKGSATCKGKAPGAWIDIPQISRALGMASDTLTERWESLISVERSASQHSRGARGLEDAEGSACELKFLSSVPKGEESESGSVSFVSWNIGGKVAETATAAIKYSAEVWNGLTIFAFQELPRTAAGWQTTTHDGRTLVQYRDEDQWRGNGIMFSPSEFTCLRRRANSIGVWLRLRRISTGAQLWVGSARMSTGVPDSRTAEEAHDILSLRPPSSLPSILLADFNTHLRWTKAAGEHGQAMPTTGRADYLLAELERRRYQLHPPGEGQWDTPTSRPRRRGVRGRQIDGVATFGTRRATVRIAVGSHKQIGGDHDRVHVDLALGPRPLPALQSSTRPRAVTGEIPTQMCLNQCKMEQLANTFTQPRKGLRYRDPGPVKAAFRRARKSGSEQQWKEAQTARRKARDEWMHAKVVRASQGGWKDMKDLKQNTGAEWAVHLTEEAYAQGKDPLVWTTEHFAKLFKEATESCEAVCWEHGEDSGQPFQVEELKAAVRKGGNGKAVGLDLTSYELIKELCKDPVSEQSFLAWMESIRMGAPIPDQWLTTIVTLLPKKQKPESPSDLRPISLSSAVSKVYGSLLLGRTRQALRPRGPEQCALGGRQTADYLFAVMRTFSLETEWRYGLSWLKLDINKAYDSIHRWRVLEYLRDNLPSNMWREFEAWKQLLDPGKAQIRTPWGPANIRQTRGIRQGSVESPFIFAVAMECALHRAQGHQEWPQEMGSAPDLTLASLLYMDDSILWDSSRESLEKKYAILSAELKTWGLTVNPKKTVFYSSPYSTSLPQIKLDGLCVKSAEALDVMGVRLAVPFKPASVMDTGLAKARKKYFASRDVLECRGPLLKRLQVFRTAVGGAALWYAAAATPNYQAMGALNTMQLEMVARMAGYKRGSAESWLDFRMRSLRASRQILHDAGMERWSTTWLRRHWQYRGHVARAADRESPPASSVIDRYRTLPWWRRQQAQREGVRHPASFYPHLSNEEMRLNRAAGVAEWRELASNPAEWKKREATWVAQNDVAWCTGRQLVQFFAQWTYQPDAESNWVEPSVSPVHLAMMTWLWWAMLPVMASTEAQKYMPELSAASLPLQEDDDDSVPMARDGRVEAVADKMNPTLAAYSAKSPVVGSTERERPKVLNPMHHMIHQNQKALPQRAPHEHEHKAPDLMQYTIHQNRKELPQRALHEHEHKSQNLMRHTTHQNPKVLPLRALRGNEHKALNLMHNTIDQNQKALPPRALHEYEHKALNLVPYTTHQDQTLLPLRALHGYEHKAPDMMHYTIHQNQKALPLRALIGHEHKAPNLMHHTIHQNQQALLPRAQYKSEHKAPNLMPHTTHRNQKALPPHALDEREHKAPNLMQYTIHQNQKALPGALDEEMRGDEASLQQISLLVFTVTAEVGRCFDRPWEVGTEPVWWQNFLQEGFDMQRRGYCMWTLADKVEARVRARGDSRYAEEVANWVDSWSTPPTANEPVDEGEYNDFVEDAEVVLRQKWLAQLCPVACNNWALERYFTEFGLSGTVEGERMRAQAEEEEARAVRLSRSRTPQRRGRPRACGSGATGGDDRRLLSRRDQEEDDETALVVKKFLLKKKQSKTLRRLIDNPVAWKPGPGVTVTTSTRRLVPREGRESRECSGSSTARDSRRHHHQPPWSSAAASSSDTPARHPPRGSTSDGAAVARDGPEQGPEEELDELGAAFLWRTMLGLDTDSDYEDEEPTRMPGFVNEPAHSTVFETLMDKTPEEFALMVSTLPQFIELLHNDLRAITDSVGHQRGLDGEEEEAGVHEDLEGPDGTSGADTSTGTAVPPEIDTVEVEIDETEHSEEVEVEVAPEGDETLLVQVSASAGKARPHHSAHSEILRLRDWLEDRWAEGHQIYDMIQVARAHLDSILPNSQDRARGQEWLSLTCVVVPKEPRASFPTVEWAAISPSQREWVRRIGQAILQQVTKEKEEEKSSLMQRTLTGVARQMAASPRLAADLHTELQNMPQDLAQRAAGELLRRLRTAQMEGPQWGQIEAVLVTHALEEPRGVVRTSCEHRPDEWIHQWFQKVTSQRGCAGSVASSSNDPMPPPMDADQDRAAEDREREEEKQRAEDEELYRWHQKKAAQDAQMEDRAIVLAHMGWSIRSKRKRWLTVEIQTAQEERKMTVQLEAGQTAKLLLTPGESVENEYHYRGQVQDPVRAQQQILASTEAFFTEEAERSEKQAKVRQQFNTDDPGLRPYYEQWERGLLTWEMLVEQVGEDAANFIKVAAAIDPRELETQPVPIAETQLYNSSGPVHGECGVHPDSVSTVPLGMHLDGSSDESTDVNVDKEVAQSRDEQGG</sequence>
<evidence type="ECO:0000313" key="4">
    <source>
        <dbReference type="EMBL" id="OLQ15481.1"/>
    </source>
</evidence>
<dbReference type="PANTHER" id="PTHR47027">
    <property type="entry name" value="REVERSE TRANSCRIPTASE DOMAIN-CONTAINING PROTEIN"/>
    <property type="match status" value="1"/>
</dbReference>
<dbReference type="InterPro" id="IPR043128">
    <property type="entry name" value="Rev_trsase/Diguanyl_cyclase"/>
</dbReference>
<keyword evidence="2" id="KW-1133">Transmembrane helix</keyword>
<evidence type="ECO:0000256" key="1">
    <source>
        <dbReference type="SAM" id="MobiDB-lite"/>
    </source>
</evidence>
<feature type="region of interest" description="Disordered" evidence="1">
    <location>
        <begin position="2630"/>
        <end position="2666"/>
    </location>
</feature>
<dbReference type="Gene3D" id="3.30.70.270">
    <property type="match status" value="1"/>
</dbReference>
<dbReference type="Gene3D" id="3.60.10.10">
    <property type="entry name" value="Endonuclease/exonuclease/phosphatase"/>
    <property type="match status" value="1"/>
</dbReference>
<feature type="region of interest" description="Disordered" evidence="1">
    <location>
        <begin position="1950"/>
        <end position="2035"/>
    </location>
</feature>
<feature type="compositionally biased region" description="Basic and acidic residues" evidence="1">
    <location>
        <begin position="1969"/>
        <end position="1978"/>
    </location>
</feature>
<evidence type="ECO:0000256" key="2">
    <source>
        <dbReference type="SAM" id="Phobius"/>
    </source>
</evidence>
<feature type="domain" description="Reverse transcriptase" evidence="3">
    <location>
        <begin position="891"/>
        <end position="1163"/>
    </location>
</feature>
<keyword evidence="2" id="KW-0812">Transmembrane</keyword>
<keyword evidence="5" id="KW-1185">Reference proteome</keyword>
<dbReference type="InterPro" id="IPR000477">
    <property type="entry name" value="RT_dom"/>
</dbReference>
<feature type="compositionally biased region" description="Basic residues" evidence="1">
    <location>
        <begin position="1886"/>
        <end position="1899"/>
    </location>
</feature>
<feature type="compositionally biased region" description="Basic and acidic residues" evidence="1">
    <location>
        <begin position="2419"/>
        <end position="2436"/>
    </location>
</feature>
<dbReference type="Proteomes" id="UP000186817">
    <property type="component" value="Unassembled WGS sequence"/>
</dbReference>
<dbReference type="EMBL" id="LSRX01000002">
    <property type="protein sequence ID" value="OLQ15481.1"/>
    <property type="molecule type" value="Genomic_DNA"/>
</dbReference>
<dbReference type="InterPro" id="IPR043502">
    <property type="entry name" value="DNA/RNA_pol_sf"/>
</dbReference>
<feature type="region of interest" description="Disordered" evidence="1">
    <location>
        <begin position="624"/>
        <end position="643"/>
    </location>
</feature>
<proteinExistence type="predicted"/>
<dbReference type="OrthoDB" id="412624at2759"/>
<gene>
    <name evidence="4" type="ORF">AK812_SmicGene179</name>
</gene>
<dbReference type="InterPro" id="IPR036691">
    <property type="entry name" value="Endo/exonu/phosph_ase_sf"/>
</dbReference>
<evidence type="ECO:0000313" key="5">
    <source>
        <dbReference type="Proteomes" id="UP000186817"/>
    </source>
</evidence>
<comment type="caution">
    <text evidence="4">The sequence shown here is derived from an EMBL/GenBank/DDBJ whole genome shotgun (WGS) entry which is preliminary data.</text>
</comment>
<feature type="region of interest" description="Disordered" evidence="1">
    <location>
        <begin position="2401"/>
        <end position="2441"/>
    </location>
</feature>
<feature type="region of interest" description="Disordered" evidence="1">
    <location>
        <begin position="2117"/>
        <end position="2150"/>
    </location>
</feature>
<name>A0A1Q9F735_SYMMI</name>
<dbReference type="CDD" id="cd01650">
    <property type="entry name" value="RT_nLTR_like"/>
    <property type="match status" value="1"/>
</dbReference>
<accession>A0A1Q9F735</accession>
<reference evidence="4 5" key="1">
    <citation type="submission" date="2016-02" db="EMBL/GenBank/DDBJ databases">
        <title>Genome analysis of coral dinoflagellate symbionts highlights evolutionary adaptations to a symbiotic lifestyle.</title>
        <authorList>
            <person name="Aranda M."/>
            <person name="Li Y."/>
            <person name="Liew Y.J."/>
            <person name="Baumgarten S."/>
            <person name="Simakov O."/>
            <person name="Wilson M."/>
            <person name="Piel J."/>
            <person name="Ashoor H."/>
            <person name="Bougouffa S."/>
            <person name="Bajic V.B."/>
            <person name="Ryu T."/>
            <person name="Ravasi T."/>
            <person name="Bayer T."/>
            <person name="Micklem G."/>
            <person name="Kim H."/>
            <person name="Bhak J."/>
            <person name="Lajeunesse T.C."/>
            <person name="Voolstra C.R."/>
        </authorList>
    </citation>
    <scope>NUCLEOTIDE SEQUENCE [LARGE SCALE GENOMIC DNA]</scope>
    <source>
        <strain evidence="4 5">CCMP2467</strain>
    </source>
</reference>
<feature type="region of interest" description="Disordered" evidence="1">
    <location>
        <begin position="1875"/>
        <end position="1922"/>
    </location>
</feature>
<dbReference type="SUPFAM" id="SSF56672">
    <property type="entry name" value="DNA/RNA polymerases"/>
    <property type="match status" value="1"/>
</dbReference>
<dbReference type="Pfam" id="PF00078">
    <property type="entry name" value="RVT_1"/>
    <property type="match status" value="1"/>
</dbReference>
<dbReference type="PANTHER" id="PTHR47027:SF20">
    <property type="entry name" value="REVERSE TRANSCRIPTASE-LIKE PROTEIN WITH RNA-DIRECTED DNA POLYMERASE DOMAIN"/>
    <property type="match status" value="1"/>
</dbReference>
<feature type="transmembrane region" description="Helical" evidence="2">
    <location>
        <begin position="87"/>
        <end position="112"/>
    </location>
</feature>
<organism evidence="4 5">
    <name type="scientific">Symbiodinium microadriaticum</name>
    <name type="common">Dinoflagellate</name>
    <name type="synonym">Zooxanthella microadriatica</name>
    <dbReference type="NCBI Taxonomy" id="2951"/>
    <lineage>
        <taxon>Eukaryota</taxon>
        <taxon>Sar</taxon>
        <taxon>Alveolata</taxon>
        <taxon>Dinophyceae</taxon>
        <taxon>Suessiales</taxon>
        <taxon>Symbiodiniaceae</taxon>
        <taxon>Symbiodinium</taxon>
    </lineage>
</organism>
<protein>
    <submittedName>
        <fullName evidence="4">Retrovirus-related Pol polyprotein from type-1 retrotransposable element R2</fullName>
    </submittedName>
</protein>
<feature type="compositionally biased region" description="Low complexity" evidence="1">
    <location>
        <begin position="2136"/>
        <end position="2149"/>
    </location>
</feature>